<feature type="region of interest" description="Disordered" evidence="1">
    <location>
        <begin position="100"/>
        <end position="158"/>
    </location>
</feature>
<name>N4UCN8_FUSC1</name>
<dbReference type="EMBL" id="KB730311">
    <property type="protein sequence ID" value="ENH67770.1"/>
    <property type="molecule type" value="Genomic_DNA"/>
</dbReference>
<dbReference type="OMA" id="SADANNH"/>
<evidence type="ECO:0000313" key="3">
    <source>
        <dbReference type="Proteomes" id="UP000016928"/>
    </source>
</evidence>
<dbReference type="STRING" id="1229664.N4UCN8"/>
<feature type="region of interest" description="Disordered" evidence="1">
    <location>
        <begin position="30"/>
        <end position="80"/>
    </location>
</feature>
<evidence type="ECO:0000313" key="2">
    <source>
        <dbReference type="EMBL" id="ENH67770.1"/>
    </source>
</evidence>
<evidence type="ECO:0000256" key="1">
    <source>
        <dbReference type="SAM" id="MobiDB-lite"/>
    </source>
</evidence>
<feature type="compositionally biased region" description="Polar residues" evidence="1">
    <location>
        <begin position="146"/>
        <end position="157"/>
    </location>
</feature>
<dbReference type="OrthoDB" id="5235778at2759"/>
<sequence length="263" mass="29461">MSRFKRTNPTTTPKQAHVCRLCTDSFRIPSELRKHPSRDTPAFLQQSQRRRDVGQNSGQNHMAHQDEMSSDVNNHGSPADEQLEFENSSQFTRGLHDQPEWLHDKSSHDRMKSIKSDIQSVPKRLLEKKKSPRALRKKPQPAPAPHQTTGRTSLNNNKIEKMSALAKREITRLELAQERAHLQAANHERAAAMAAGVAEAAAANISGMAVNGRRQLHGRDAGVKYERKTLGPFPGKLVSQGTIISIDGEDYVEYRVLGKPFPL</sequence>
<protein>
    <submittedName>
        <fullName evidence="2">Uncharacterized protein</fullName>
    </submittedName>
</protein>
<accession>N4UCN8</accession>
<organism evidence="2 3">
    <name type="scientific">Fusarium oxysporum f. sp. cubense (strain race 1)</name>
    <name type="common">Panama disease fungus</name>
    <dbReference type="NCBI Taxonomy" id="1229664"/>
    <lineage>
        <taxon>Eukaryota</taxon>
        <taxon>Fungi</taxon>
        <taxon>Dikarya</taxon>
        <taxon>Ascomycota</taxon>
        <taxon>Pezizomycotina</taxon>
        <taxon>Sordariomycetes</taxon>
        <taxon>Hypocreomycetidae</taxon>
        <taxon>Hypocreales</taxon>
        <taxon>Nectriaceae</taxon>
        <taxon>Fusarium</taxon>
        <taxon>Fusarium oxysporum species complex</taxon>
    </lineage>
</organism>
<dbReference type="HOGENOM" id="CLU_1001286_0_0_1"/>
<dbReference type="VEuPathDB" id="FungiDB:FOC1_g10001241"/>
<reference evidence="3" key="1">
    <citation type="submission" date="2012-09" db="EMBL/GenBank/DDBJ databases">
        <title>Genome sequencing and comparative transcriptomics of race 1 and race 4 of banana pathogen: Fusarium oxysporum f. sp. cubense.</title>
        <authorList>
            <person name="Fang X."/>
            <person name="Huang J."/>
        </authorList>
    </citation>
    <scope>NUCLEOTIDE SEQUENCE [LARGE SCALE GENOMIC DNA]</scope>
    <source>
        <strain evidence="3">race 1</strain>
    </source>
</reference>
<gene>
    <name evidence="2" type="ORF">FOC1_g10001241</name>
</gene>
<reference evidence="3" key="2">
    <citation type="journal article" date="2014" name="PLoS ONE">
        <title>Genome and Transcriptome Analysis of the Fungal Pathogen Fusarium oxysporum f. sp. cubense Causing Banana Vascular Wilt Disease.</title>
        <authorList>
            <person name="Guo L."/>
            <person name="Han L."/>
            <person name="Yang L."/>
            <person name="Zeng H."/>
            <person name="Fan D."/>
            <person name="Zhu Y."/>
            <person name="Feng Y."/>
            <person name="Wang G."/>
            <person name="Peng C."/>
            <person name="Jiang X."/>
            <person name="Zhou D."/>
            <person name="Ni P."/>
            <person name="Liang C."/>
            <person name="Liu L."/>
            <person name="Wang J."/>
            <person name="Mao C."/>
            <person name="Fang X."/>
            <person name="Peng M."/>
            <person name="Huang J."/>
        </authorList>
    </citation>
    <scope>NUCLEOTIDE SEQUENCE [LARGE SCALE GENOMIC DNA]</scope>
    <source>
        <strain evidence="3">race 1</strain>
    </source>
</reference>
<proteinExistence type="predicted"/>
<dbReference type="AlphaFoldDB" id="N4UCN8"/>
<feature type="compositionally biased region" description="Basic residues" evidence="1">
    <location>
        <begin position="130"/>
        <end position="139"/>
    </location>
</feature>
<dbReference type="Proteomes" id="UP000016928">
    <property type="component" value="Unassembled WGS sequence"/>
</dbReference>
<feature type="compositionally biased region" description="Basic and acidic residues" evidence="1">
    <location>
        <begin position="100"/>
        <end position="115"/>
    </location>
</feature>